<evidence type="ECO:0000313" key="6">
    <source>
        <dbReference type="EMBL" id="ANG63155.1"/>
    </source>
</evidence>
<dbReference type="RefSeq" id="WP_067382605.1">
    <property type="nucleotide sequence ID" value="NZ_CP015839.1"/>
</dbReference>
<dbReference type="Gene3D" id="3.30.70.1560">
    <property type="entry name" value="Alpha-L RNA-binding motif"/>
    <property type="match status" value="1"/>
</dbReference>
<dbReference type="PROSITE" id="PS01149">
    <property type="entry name" value="PSI_RSU"/>
    <property type="match status" value="1"/>
</dbReference>
<dbReference type="InterPro" id="IPR020094">
    <property type="entry name" value="TruA/RsuA/RluB/E/F_N"/>
</dbReference>
<evidence type="ECO:0000313" key="7">
    <source>
        <dbReference type="Proteomes" id="UP000078070"/>
    </source>
</evidence>
<dbReference type="OrthoDB" id="9807213at2"/>
<dbReference type="GO" id="GO:0009982">
    <property type="term" value="F:pseudouridine synthase activity"/>
    <property type="evidence" value="ECO:0007669"/>
    <property type="project" value="InterPro"/>
</dbReference>
<dbReference type="EMBL" id="CP015839">
    <property type="protein sequence ID" value="ANG63155.1"/>
    <property type="molecule type" value="Genomic_DNA"/>
</dbReference>
<dbReference type="AlphaFoldDB" id="A0A1A9EZ28"/>
<evidence type="ECO:0000259" key="5">
    <source>
        <dbReference type="Pfam" id="PF00849"/>
    </source>
</evidence>
<evidence type="ECO:0000256" key="3">
    <source>
        <dbReference type="RuleBase" id="RU003887"/>
    </source>
</evidence>
<dbReference type="PANTHER" id="PTHR47683">
    <property type="entry name" value="PSEUDOURIDINE SYNTHASE FAMILY PROTEIN-RELATED"/>
    <property type="match status" value="1"/>
</dbReference>
<dbReference type="Gene3D" id="3.30.70.580">
    <property type="entry name" value="Pseudouridine synthase I, catalytic domain, N-terminal subdomain"/>
    <property type="match status" value="1"/>
</dbReference>
<dbReference type="GO" id="GO:0003723">
    <property type="term" value="F:RNA binding"/>
    <property type="evidence" value="ECO:0007669"/>
    <property type="project" value="InterPro"/>
</dbReference>
<gene>
    <name evidence="6" type="ORF">A8C75_12175</name>
</gene>
<keyword evidence="7" id="KW-1185">Reference proteome</keyword>
<feature type="domain" description="Pseudouridine synthase RsuA/RluA-like" evidence="5">
    <location>
        <begin position="3"/>
        <end position="148"/>
    </location>
</feature>
<reference evidence="7" key="1">
    <citation type="submission" date="2016-05" db="EMBL/GenBank/DDBJ databases">
        <authorList>
            <person name="Baek K."/>
            <person name="Yang S.-J."/>
        </authorList>
    </citation>
    <scope>NUCLEOTIDE SEQUENCE [LARGE SCALE GENOMIC DNA]</scope>
    <source>
        <strain evidence="7">ST58-10</strain>
    </source>
</reference>
<comment type="similarity">
    <text evidence="1 3">Belongs to the pseudouridine synthase RsuA family.</text>
</comment>
<dbReference type="GO" id="GO:0001522">
    <property type="term" value="P:pseudouridine synthesis"/>
    <property type="evidence" value="ECO:0007669"/>
    <property type="project" value="InterPro"/>
</dbReference>
<name>A0A1A9EZ28_9GAMM</name>
<protein>
    <recommendedName>
        <fullName evidence="3">Pseudouridine synthase</fullName>
        <ecNumber evidence="3">5.4.99.-</ecNumber>
    </recommendedName>
</protein>
<dbReference type="SUPFAM" id="SSF55120">
    <property type="entry name" value="Pseudouridine synthase"/>
    <property type="match status" value="1"/>
</dbReference>
<accession>A0A1A9EZ28</accession>
<dbReference type="EC" id="5.4.99.-" evidence="3"/>
<proteinExistence type="inferred from homology"/>
<keyword evidence="2 3" id="KW-0413">Isomerase</keyword>
<evidence type="ECO:0000256" key="1">
    <source>
        <dbReference type="ARBA" id="ARBA00008348"/>
    </source>
</evidence>
<evidence type="ECO:0000256" key="4">
    <source>
        <dbReference type="SAM" id="MobiDB-lite"/>
    </source>
</evidence>
<dbReference type="InterPro" id="IPR006145">
    <property type="entry name" value="PsdUridine_synth_RsuA/RluA"/>
</dbReference>
<evidence type="ECO:0000256" key="2">
    <source>
        <dbReference type="ARBA" id="ARBA00023235"/>
    </source>
</evidence>
<dbReference type="KEGG" id="mars:A8C75_12175"/>
<dbReference type="InterPro" id="IPR042092">
    <property type="entry name" value="PsdUridine_s_RsuA/RluB/E/F_cat"/>
</dbReference>
<reference evidence="6 7" key="2">
    <citation type="journal article" date="2018" name="Int. J. Syst. Evol. Microbiol.">
        <title>Marinobacterium aestuarii sp. nov., a benzene-degrading marine bacterium isolated from estuary sediment.</title>
        <authorList>
            <person name="Bae S.S."/>
            <person name="Jung J."/>
            <person name="Chung D."/>
            <person name="Baek K."/>
        </authorList>
    </citation>
    <scope>NUCLEOTIDE SEQUENCE [LARGE SCALE GENOMIC DNA]</scope>
    <source>
        <strain evidence="6 7">ST58-10</strain>
    </source>
</reference>
<dbReference type="InterPro" id="IPR050343">
    <property type="entry name" value="RsuA_PseudoU_synthase"/>
</dbReference>
<dbReference type="PANTHER" id="PTHR47683:SF2">
    <property type="entry name" value="RNA-BINDING S4 DOMAIN-CONTAINING PROTEIN"/>
    <property type="match status" value="1"/>
</dbReference>
<dbReference type="InterPro" id="IPR018496">
    <property type="entry name" value="PsdUridine_synth_RsuA/RluB_CS"/>
</dbReference>
<dbReference type="GO" id="GO:0006364">
    <property type="term" value="P:rRNA processing"/>
    <property type="evidence" value="ECO:0007669"/>
    <property type="project" value="UniProtKB-ARBA"/>
</dbReference>
<feature type="region of interest" description="Disordered" evidence="4">
    <location>
        <begin position="177"/>
        <end position="224"/>
    </location>
</feature>
<organism evidence="6 7">
    <name type="scientific">Marinobacterium aestuarii</name>
    <dbReference type="NCBI Taxonomy" id="1821621"/>
    <lineage>
        <taxon>Bacteria</taxon>
        <taxon>Pseudomonadati</taxon>
        <taxon>Pseudomonadota</taxon>
        <taxon>Gammaproteobacteria</taxon>
        <taxon>Oceanospirillales</taxon>
        <taxon>Oceanospirillaceae</taxon>
        <taxon>Marinobacterium</taxon>
    </lineage>
</organism>
<sequence>MSQLILFNKPFQVLTQFTDDQGRKTLAKFIRQKDVYAAGRLDYDSEGLLLLTDDGALQHQLSHPRHKMEKTYLAQVEGEVSEAALAALRKGVELKDGFTAPAKAERVEDPKLWQRHPPIRQRAEIATSWIELRITEGKNRQVRRMTAAVGFPTLRLIRTAIGRWSLDGLKPGEYRSIEAPSPVQGNSNATVRAPGGEQKRPGQKPANGKSRGKTTTSRKTPKRR</sequence>
<dbReference type="InterPro" id="IPR020103">
    <property type="entry name" value="PsdUridine_synth_cat_dom_sf"/>
</dbReference>
<dbReference type="GO" id="GO:0140098">
    <property type="term" value="F:catalytic activity, acting on RNA"/>
    <property type="evidence" value="ECO:0007669"/>
    <property type="project" value="UniProtKB-ARBA"/>
</dbReference>
<dbReference type="Proteomes" id="UP000078070">
    <property type="component" value="Chromosome"/>
</dbReference>
<dbReference type="NCBIfam" id="TIGR00093">
    <property type="entry name" value="pseudouridine synthase"/>
    <property type="match status" value="1"/>
</dbReference>
<dbReference type="InterPro" id="IPR000748">
    <property type="entry name" value="PsdUridine_synth_RsuA/RluB/E/F"/>
</dbReference>
<dbReference type="Pfam" id="PF00849">
    <property type="entry name" value="PseudoU_synth_2"/>
    <property type="match status" value="1"/>
</dbReference>
<dbReference type="STRING" id="1821621.A8C75_12175"/>